<comment type="caution">
    <text evidence="2">The sequence shown here is derived from an EMBL/GenBank/DDBJ whole genome shotgun (WGS) entry which is preliminary data.</text>
</comment>
<gene>
    <name evidence="2" type="ORF">F53441_13816</name>
</gene>
<keyword evidence="3" id="KW-1185">Reference proteome</keyword>
<dbReference type="EMBL" id="JAADJG010000947">
    <property type="protein sequence ID" value="KAF4432646.1"/>
    <property type="molecule type" value="Genomic_DNA"/>
</dbReference>
<reference evidence="2" key="1">
    <citation type="submission" date="2020-01" db="EMBL/GenBank/DDBJ databases">
        <title>Identification and distribution of gene clusters putatively required for synthesis of sphingolipid metabolism inhibitors in phylogenetically diverse species of the filamentous fungus Fusarium.</title>
        <authorList>
            <person name="Kim H.-S."/>
            <person name="Busman M."/>
            <person name="Brown D.W."/>
            <person name="Divon H."/>
            <person name="Uhlig S."/>
            <person name="Proctor R.H."/>
        </authorList>
    </citation>
    <scope>NUCLEOTIDE SEQUENCE</scope>
    <source>
        <strain evidence="2">NRRL 53441</strain>
    </source>
</reference>
<name>A0A8H4JKT7_9HYPO</name>
<dbReference type="OrthoDB" id="5075531at2759"/>
<evidence type="ECO:0000313" key="3">
    <source>
        <dbReference type="Proteomes" id="UP000605986"/>
    </source>
</evidence>
<evidence type="ECO:0000313" key="2">
    <source>
        <dbReference type="EMBL" id="KAF4432646.1"/>
    </source>
</evidence>
<feature type="transmembrane region" description="Helical" evidence="1">
    <location>
        <begin position="175"/>
        <end position="198"/>
    </location>
</feature>
<keyword evidence="1" id="KW-0472">Membrane</keyword>
<protein>
    <submittedName>
        <fullName evidence="2">Uncharacterized protein</fullName>
    </submittedName>
</protein>
<organism evidence="2 3">
    <name type="scientific">Fusarium austroafricanum</name>
    <dbReference type="NCBI Taxonomy" id="2364996"/>
    <lineage>
        <taxon>Eukaryota</taxon>
        <taxon>Fungi</taxon>
        <taxon>Dikarya</taxon>
        <taxon>Ascomycota</taxon>
        <taxon>Pezizomycotina</taxon>
        <taxon>Sordariomycetes</taxon>
        <taxon>Hypocreomycetidae</taxon>
        <taxon>Hypocreales</taxon>
        <taxon>Nectriaceae</taxon>
        <taxon>Fusarium</taxon>
        <taxon>Fusarium concolor species complex</taxon>
    </lineage>
</organism>
<dbReference type="AlphaFoldDB" id="A0A8H4JKT7"/>
<keyword evidence="1" id="KW-0812">Transmembrane</keyword>
<evidence type="ECO:0000256" key="1">
    <source>
        <dbReference type="SAM" id="Phobius"/>
    </source>
</evidence>
<keyword evidence="1" id="KW-1133">Transmembrane helix</keyword>
<sequence length="302" mass="33776">MFPHQGVTWWAGKTMNIGWTGGYDIKGSQNSTFSMEIRHFGAKYKKDDTDTIQIFSNKTFHYPSPSWDLWNPDCLDTWISYNWTIPKDFNVSDTKFVVWLFNTTDPKNKTSMMSDLFFIDSKFTKESTAASKTEPATVTPLLVQETVTSKPAPTLEITDNLQETTTASVGLSTGAMAGIGAGIGVFVLLLLLAGLFLYRRKKRQPLRVMSPGFEKSELYEKTVRHSIAEANRRSLQGLDNAILQARDSAIYQVPAGAIRVVSVSDQESASSSPPRISYQINRDPIEMPESLISSPKRIKQKT</sequence>
<dbReference type="Proteomes" id="UP000605986">
    <property type="component" value="Unassembled WGS sequence"/>
</dbReference>
<proteinExistence type="predicted"/>
<accession>A0A8H4JKT7</accession>